<evidence type="ECO:0000313" key="2">
    <source>
        <dbReference type="EMBL" id="CAF3687051.1"/>
    </source>
</evidence>
<dbReference type="Proteomes" id="UP000663865">
    <property type="component" value="Unassembled WGS sequence"/>
</dbReference>
<reference evidence="2" key="1">
    <citation type="submission" date="2021-02" db="EMBL/GenBank/DDBJ databases">
        <authorList>
            <person name="Nowell W R."/>
        </authorList>
    </citation>
    <scope>NUCLEOTIDE SEQUENCE</scope>
</reference>
<keyword evidence="1" id="KW-0472">Membrane</keyword>
<dbReference type="EMBL" id="CAJNYV010004676">
    <property type="protein sequence ID" value="CAF3687051.1"/>
    <property type="molecule type" value="Genomic_DNA"/>
</dbReference>
<feature type="transmembrane region" description="Helical" evidence="1">
    <location>
        <begin position="139"/>
        <end position="157"/>
    </location>
</feature>
<keyword evidence="1" id="KW-1133">Transmembrane helix</keyword>
<name>A0A818U2A1_9BILA</name>
<evidence type="ECO:0000256" key="1">
    <source>
        <dbReference type="SAM" id="Phobius"/>
    </source>
</evidence>
<protein>
    <submittedName>
        <fullName evidence="2">Uncharacterized protein</fullName>
    </submittedName>
</protein>
<dbReference type="AlphaFoldDB" id="A0A818U2A1"/>
<accession>A0A818U2A1</accession>
<comment type="caution">
    <text evidence="2">The sequence shown here is derived from an EMBL/GenBank/DDBJ whole genome shotgun (WGS) entry which is preliminary data.</text>
</comment>
<keyword evidence="1" id="KW-0812">Transmembrane</keyword>
<organism evidence="2 3">
    <name type="scientific">Rotaria socialis</name>
    <dbReference type="NCBI Taxonomy" id="392032"/>
    <lineage>
        <taxon>Eukaryota</taxon>
        <taxon>Metazoa</taxon>
        <taxon>Spiralia</taxon>
        <taxon>Gnathifera</taxon>
        <taxon>Rotifera</taxon>
        <taxon>Eurotatoria</taxon>
        <taxon>Bdelloidea</taxon>
        <taxon>Philodinida</taxon>
        <taxon>Philodinidae</taxon>
        <taxon>Rotaria</taxon>
    </lineage>
</organism>
<proteinExistence type="predicted"/>
<feature type="non-terminal residue" evidence="2">
    <location>
        <position position="1"/>
    </location>
</feature>
<sequence length="219" mass="25411">MAARTDIDTMNASHLQHKLTKQSIRLKDCATPIRINIRRSETTLSPNDENECRQMYEKLQRLQPNGVCVDINTLRRALYPPVSLKKDTNEPLLTFKTYRKRADEIPRLPTYVQTKKAKLNKIERISLDGIVNQWVSEKISVNIIFIATIIIIVYVKFNESKPLRFNGVNLDELGYYNDQSDLSNAPLLVKGTLENIQRSKRNCFLYALKLQNRAPKWMC</sequence>
<evidence type="ECO:0000313" key="3">
    <source>
        <dbReference type="Proteomes" id="UP000663865"/>
    </source>
</evidence>
<gene>
    <name evidence="2" type="ORF">KIK155_LOCUS25729</name>
</gene>